<dbReference type="InterPro" id="IPR010093">
    <property type="entry name" value="SinI_DNA-bd"/>
</dbReference>
<reference evidence="2 3" key="1">
    <citation type="submission" date="2020-08" db="EMBL/GenBank/DDBJ databases">
        <authorList>
            <person name="Ren C."/>
            <person name="Gu Y."/>
            <person name="Xu Y."/>
        </authorList>
    </citation>
    <scope>NUCLEOTIDE SEQUENCE [LARGE SCALE GENOMIC DNA]</scope>
    <source>
        <strain evidence="2 3">LBM18003</strain>
    </source>
</reference>
<sequence>MELVGTSEIAHILGLSARRVQQMVEDGTLPYEMVGKRRKFSISDAVQAYINFVSERNGSKEDNNLETEKLEQEVRFKTAKANIADMEWQELNGEMHRSEDVQAMMEDFADEVRTSFLSLPGRIAVEVSQESEPATCADSIRKEACAILEHLSTYQYDPVKFRERVRSRLGKKELQEDAEDEEESE</sequence>
<organism evidence="2 3">
    <name type="scientific">Caproicibacterium amylolyticum</name>
    <dbReference type="NCBI Taxonomy" id="2766537"/>
    <lineage>
        <taxon>Bacteria</taxon>
        <taxon>Bacillati</taxon>
        <taxon>Bacillota</taxon>
        <taxon>Clostridia</taxon>
        <taxon>Eubacteriales</taxon>
        <taxon>Oscillospiraceae</taxon>
        <taxon>Caproicibacterium</taxon>
    </lineage>
</organism>
<dbReference type="KEGG" id="caml:H6X83_12405"/>
<name>A0A7G9WG98_9FIRM</name>
<keyword evidence="2" id="KW-0238">DNA-binding</keyword>
<evidence type="ECO:0000313" key="3">
    <source>
        <dbReference type="Proteomes" id="UP000516046"/>
    </source>
</evidence>
<dbReference type="EMBL" id="CP060696">
    <property type="protein sequence ID" value="QNO17710.1"/>
    <property type="molecule type" value="Genomic_DNA"/>
</dbReference>
<proteinExistence type="predicted"/>
<dbReference type="RefSeq" id="WP_212506774.1">
    <property type="nucleotide sequence ID" value="NZ_CP060696.1"/>
</dbReference>
<dbReference type="AlphaFoldDB" id="A0A7G9WG98"/>
<dbReference type="Proteomes" id="UP000516046">
    <property type="component" value="Chromosome"/>
</dbReference>
<dbReference type="GO" id="GO:0003677">
    <property type="term" value="F:DNA binding"/>
    <property type="evidence" value="ECO:0007669"/>
    <property type="project" value="UniProtKB-KW"/>
</dbReference>
<accession>A0A7G9WG98</accession>
<protein>
    <submittedName>
        <fullName evidence="2">Excisionase family DNA-binding protein</fullName>
    </submittedName>
</protein>
<gene>
    <name evidence="2" type="ORF">H6X83_12405</name>
</gene>
<dbReference type="InterPro" id="IPR041657">
    <property type="entry name" value="HTH_17"/>
</dbReference>
<feature type="domain" description="Helix-turn-helix" evidence="1">
    <location>
        <begin position="5"/>
        <end position="44"/>
    </location>
</feature>
<evidence type="ECO:0000259" key="1">
    <source>
        <dbReference type="Pfam" id="PF12728"/>
    </source>
</evidence>
<dbReference type="Pfam" id="PF12728">
    <property type="entry name" value="HTH_17"/>
    <property type="match status" value="1"/>
</dbReference>
<dbReference type="NCBIfam" id="TIGR01764">
    <property type="entry name" value="excise"/>
    <property type="match status" value="1"/>
</dbReference>
<evidence type="ECO:0000313" key="2">
    <source>
        <dbReference type="EMBL" id="QNO17710.1"/>
    </source>
</evidence>
<keyword evidence="3" id="KW-1185">Reference proteome</keyword>